<accession>A0A1Z5JJT2</accession>
<dbReference type="InParanoid" id="A0A1Z5JJT2"/>
<keyword evidence="12" id="KW-1185">Reference proteome</keyword>
<evidence type="ECO:0000256" key="8">
    <source>
        <dbReference type="RuleBase" id="RU361215"/>
    </source>
</evidence>
<protein>
    <recommendedName>
        <fullName evidence="8">Ubiquitin carboxyl-terminal hydrolase</fullName>
        <ecNumber evidence="8">3.4.19.12</ecNumber>
    </recommendedName>
</protein>
<evidence type="ECO:0000259" key="10">
    <source>
        <dbReference type="PROSITE" id="PS52048"/>
    </source>
</evidence>
<evidence type="ECO:0000256" key="9">
    <source>
        <dbReference type="SAM" id="MobiDB-lite"/>
    </source>
</evidence>
<dbReference type="Pfam" id="PF01088">
    <property type="entry name" value="Peptidase_C12"/>
    <property type="match status" value="1"/>
</dbReference>
<dbReference type="EMBL" id="BDSP01000074">
    <property type="protein sequence ID" value="GAX14048.1"/>
    <property type="molecule type" value="Genomic_DNA"/>
</dbReference>
<dbReference type="GO" id="GO:0006511">
    <property type="term" value="P:ubiquitin-dependent protein catabolic process"/>
    <property type="evidence" value="ECO:0007669"/>
    <property type="project" value="UniProtKB-UniRule"/>
</dbReference>
<evidence type="ECO:0000256" key="3">
    <source>
        <dbReference type="ARBA" id="ARBA00022670"/>
    </source>
</evidence>
<organism evidence="11 12">
    <name type="scientific">Fistulifera solaris</name>
    <name type="common">Oleaginous diatom</name>
    <dbReference type="NCBI Taxonomy" id="1519565"/>
    <lineage>
        <taxon>Eukaryota</taxon>
        <taxon>Sar</taxon>
        <taxon>Stramenopiles</taxon>
        <taxon>Ochrophyta</taxon>
        <taxon>Bacillariophyta</taxon>
        <taxon>Bacillariophyceae</taxon>
        <taxon>Bacillariophycidae</taxon>
        <taxon>Naviculales</taxon>
        <taxon>Naviculaceae</taxon>
        <taxon>Fistulifera</taxon>
    </lineage>
</organism>
<dbReference type="SUPFAM" id="SSF54001">
    <property type="entry name" value="Cysteine proteinases"/>
    <property type="match status" value="1"/>
</dbReference>
<keyword evidence="5 7" id="KW-0378">Hydrolase</keyword>
<feature type="domain" description="UCH catalytic" evidence="10">
    <location>
        <begin position="15"/>
        <end position="233"/>
    </location>
</feature>
<dbReference type="GO" id="GO:0016579">
    <property type="term" value="P:protein deubiquitination"/>
    <property type="evidence" value="ECO:0007669"/>
    <property type="project" value="TreeGrafter"/>
</dbReference>
<name>A0A1Z5JJT2_FISSO</name>
<dbReference type="GO" id="GO:0004843">
    <property type="term" value="F:cysteine-type deubiquitinase activity"/>
    <property type="evidence" value="ECO:0007669"/>
    <property type="project" value="UniProtKB-UniRule"/>
</dbReference>
<dbReference type="EC" id="3.4.19.12" evidence="8"/>
<dbReference type="PROSITE" id="PS52048">
    <property type="entry name" value="UCH_DOMAIN"/>
    <property type="match status" value="1"/>
</dbReference>
<dbReference type="InterPro" id="IPR038765">
    <property type="entry name" value="Papain-like_cys_pep_sf"/>
</dbReference>
<feature type="site" description="Important for enzyme activity" evidence="7">
    <location>
        <position position="190"/>
    </location>
</feature>
<dbReference type="InterPro" id="IPR001578">
    <property type="entry name" value="Peptidase_C12_UCH"/>
</dbReference>
<feature type="active site" description="Proton donor" evidence="7">
    <location>
        <position position="175"/>
    </location>
</feature>
<proteinExistence type="inferred from homology"/>
<feature type="region of interest" description="Disordered" evidence="9">
    <location>
        <begin position="144"/>
        <end position="164"/>
    </location>
</feature>
<feature type="active site" description="Nucleophile" evidence="7">
    <location>
        <position position="100"/>
    </location>
</feature>
<gene>
    <name evidence="11" type="ORF">FisN_5Lh028</name>
</gene>
<dbReference type="Gene3D" id="3.40.532.10">
    <property type="entry name" value="Peptidase C12, ubiquitin carboxyl-terminal hydrolase"/>
    <property type="match status" value="1"/>
</dbReference>
<dbReference type="CDD" id="cd09616">
    <property type="entry name" value="Peptidase_C12_UCH_L1_L3"/>
    <property type="match status" value="1"/>
</dbReference>
<keyword evidence="4 7" id="KW-0833">Ubl conjugation pathway</keyword>
<reference evidence="11 12" key="1">
    <citation type="journal article" date="2015" name="Plant Cell">
        <title>Oil accumulation by the oleaginous diatom Fistulifera solaris as revealed by the genome and transcriptome.</title>
        <authorList>
            <person name="Tanaka T."/>
            <person name="Maeda Y."/>
            <person name="Veluchamy A."/>
            <person name="Tanaka M."/>
            <person name="Abida H."/>
            <person name="Marechal E."/>
            <person name="Bowler C."/>
            <person name="Muto M."/>
            <person name="Sunaga Y."/>
            <person name="Tanaka M."/>
            <person name="Yoshino T."/>
            <person name="Taniguchi T."/>
            <person name="Fukuda Y."/>
            <person name="Nemoto M."/>
            <person name="Matsumoto M."/>
            <person name="Wong P.S."/>
            <person name="Aburatani S."/>
            <person name="Fujibuchi W."/>
        </authorList>
    </citation>
    <scope>NUCLEOTIDE SEQUENCE [LARGE SCALE GENOMIC DNA]</scope>
    <source>
        <strain evidence="11 12">JPCC DA0580</strain>
    </source>
</reference>
<feature type="compositionally biased region" description="Basic and acidic residues" evidence="9">
    <location>
        <begin position="144"/>
        <end position="156"/>
    </location>
</feature>
<comment type="catalytic activity">
    <reaction evidence="1 7 8">
        <text>Thiol-dependent hydrolysis of ester, thioester, amide, peptide and isopeptide bonds formed by the C-terminal Gly of ubiquitin (a 76-residue protein attached to proteins as an intracellular targeting signal).</text>
        <dbReference type="EC" id="3.4.19.12"/>
    </reaction>
</comment>
<dbReference type="PRINTS" id="PR00707">
    <property type="entry name" value="UBCTHYDRLASE"/>
</dbReference>
<comment type="caution">
    <text evidence="11">The sequence shown here is derived from an EMBL/GenBank/DDBJ whole genome shotgun (WGS) entry which is preliminary data.</text>
</comment>
<evidence type="ECO:0000313" key="12">
    <source>
        <dbReference type="Proteomes" id="UP000198406"/>
    </source>
</evidence>
<dbReference type="AlphaFoldDB" id="A0A1Z5JJT2"/>
<evidence type="ECO:0000256" key="6">
    <source>
        <dbReference type="ARBA" id="ARBA00022807"/>
    </source>
</evidence>
<dbReference type="InterPro" id="IPR036959">
    <property type="entry name" value="Peptidase_C12_UCH_sf"/>
</dbReference>
<dbReference type="OrthoDB" id="427186at2759"/>
<evidence type="ECO:0000256" key="7">
    <source>
        <dbReference type="PROSITE-ProRule" id="PRU01393"/>
    </source>
</evidence>
<evidence type="ECO:0000256" key="4">
    <source>
        <dbReference type="ARBA" id="ARBA00022786"/>
    </source>
</evidence>
<keyword evidence="6 7" id="KW-0788">Thiol protease</keyword>
<dbReference type="Proteomes" id="UP000198406">
    <property type="component" value="Unassembled WGS sequence"/>
</dbReference>
<evidence type="ECO:0000256" key="5">
    <source>
        <dbReference type="ARBA" id="ARBA00022801"/>
    </source>
</evidence>
<dbReference type="PANTHER" id="PTHR10589">
    <property type="entry name" value="UBIQUITIN CARBOXYL-TERMINAL HYDROLASE"/>
    <property type="match status" value="1"/>
</dbReference>
<dbReference type="FunCoup" id="A0A1Z5JJT2">
    <property type="interactions" value="93"/>
</dbReference>
<evidence type="ECO:0000256" key="1">
    <source>
        <dbReference type="ARBA" id="ARBA00000707"/>
    </source>
</evidence>
<dbReference type="PANTHER" id="PTHR10589:SF17">
    <property type="entry name" value="UBIQUITIN CARBOXYL-TERMINAL HYDROLASE"/>
    <property type="match status" value="1"/>
</dbReference>
<evidence type="ECO:0000256" key="2">
    <source>
        <dbReference type="ARBA" id="ARBA00009326"/>
    </source>
</evidence>
<comment type="similarity">
    <text evidence="2 7 8">Belongs to the peptidase C12 family.</text>
</comment>
<dbReference type="GO" id="GO:0005737">
    <property type="term" value="C:cytoplasm"/>
    <property type="evidence" value="ECO:0007669"/>
    <property type="project" value="TreeGrafter"/>
</dbReference>
<evidence type="ECO:0000313" key="11">
    <source>
        <dbReference type="EMBL" id="GAX14048.1"/>
    </source>
</evidence>
<dbReference type="FunFam" id="3.40.532.10:FF:000006">
    <property type="entry name" value="Ubiquitin carboxyl-terminal hydrolase"/>
    <property type="match status" value="1"/>
</dbReference>
<feature type="site" description="Transition state stabilizer" evidence="7">
    <location>
        <position position="94"/>
    </location>
</feature>
<sequence length="236" mass="26498">MSQEHNSSNTEEKHKWFPLESNPDLVNDYVRKLGYSQAYEFVDVFSTEEWALEMIAQPVQAVLLLYPLTDVQNAHQDPPENIVKESSDIWFIKQRIGNACGTIALLHALLNGPAELLVPDSWLAQFAQATQTLSSIERAQKLEQDQQIAQHHDRATSSEQNATTRGSLDDDIITHFVALMAVNGKLYELDGRKEGPVCHGPCQNLLVDACALVQKFMARDPNEVRFTIMALAPKEL</sequence>
<keyword evidence="3 7" id="KW-0645">Protease</keyword>